<dbReference type="InterPro" id="IPR001909">
    <property type="entry name" value="KRAB"/>
</dbReference>
<dbReference type="SUPFAM" id="SSF109640">
    <property type="entry name" value="KRAB domain (Kruppel-associated box)"/>
    <property type="match status" value="1"/>
</dbReference>
<dbReference type="PANTHER" id="PTHR23232:SF142">
    <property type="entry name" value="GASTRULA ZINC FINGER PROTEIN XLCGF57.1-LIKE-RELATED"/>
    <property type="match status" value="1"/>
</dbReference>
<dbReference type="Pfam" id="PF01352">
    <property type="entry name" value="KRAB"/>
    <property type="match status" value="1"/>
</dbReference>
<dbReference type="InterPro" id="IPR036051">
    <property type="entry name" value="KRAB_dom_sf"/>
</dbReference>
<proteinExistence type="predicted"/>
<protein>
    <recommendedName>
        <fullName evidence="1">KRAB domain-containing protein</fullName>
    </recommendedName>
</protein>
<gene>
    <name evidence="2" type="ORF">NDU88_007377</name>
</gene>
<evidence type="ECO:0000313" key="3">
    <source>
        <dbReference type="Proteomes" id="UP001066276"/>
    </source>
</evidence>
<dbReference type="PANTHER" id="PTHR23232">
    <property type="entry name" value="KRAB DOMAIN C2H2 ZINC FINGER"/>
    <property type="match status" value="1"/>
</dbReference>
<name>A0AAV7UNM9_PLEWA</name>
<dbReference type="EMBL" id="JANPWB010000005">
    <property type="protein sequence ID" value="KAJ1190639.1"/>
    <property type="molecule type" value="Genomic_DNA"/>
</dbReference>
<accession>A0AAV7UNM9</accession>
<comment type="caution">
    <text evidence="2">The sequence shown here is derived from an EMBL/GenBank/DDBJ whole genome shotgun (WGS) entry which is preliminary data.</text>
</comment>
<reference evidence="2" key="1">
    <citation type="journal article" date="2022" name="bioRxiv">
        <title>Sequencing and chromosome-scale assembly of the giantPleurodeles waltlgenome.</title>
        <authorList>
            <person name="Brown T."/>
            <person name="Elewa A."/>
            <person name="Iarovenko S."/>
            <person name="Subramanian E."/>
            <person name="Araus A.J."/>
            <person name="Petzold A."/>
            <person name="Susuki M."/>
            <person name="Suzuki K.-i.T."/>
            <person name="Hayashi T."/>
            <person name="Toyoda A."/>
            <person name="Oliveira C."/>
            <person name="Osipova E."/>
            <person name="Leigh N.D."/>
            <person name="Simon A."/>
            <person name="Yun M.H."/>
        </authorList>
    </citation>
    <scope>NUCLEOTIDE SEQUENCE</scope>
    <source>
        <strain evidence="2">20211129_DDA</strain>
        <tissue evidence="2">Liver</tissue>
    </source>
</reference>
<evidence type="ECO:0000313" key="2">
    <source>
        <dbReference type="EMBL" id="KAJ1190639.1"/>
    </source>
</evidence>
<dbReference type="AlphaFoldDB" id="A0AAV7UNM9"/>
<organism evidence="2 3">
    <name type="scientific">Pleurodeles waltl</name>
    <name type="common">Iberian ribbed newt</name>
    <dbReference type="NCBI Taxonomy" id="8319"/>
    <lineage>
        <taxon>Eukaryota</taxon>
        <taxon>Metazoa</taxon>
        <taxon>Chordata</taxon>
        <taxon>Craniata</taxon>
        <taxon>Vertebrata</taxon>
        <taxon>Euteleostomi</taxon>
        <taxon>Amphibia</taxon>
        <taxon>Batrachia</taxon>
        <taxon>Caudata</taxon>
        <taxon>Salamandroidea</taxon>
        <taxon>Salamandridae</taxon>
        <taxon>Pleurodelinae</taxon>
        <taxon>Pleurodeles</taxon>
    </lineage>
</organism>
<dbReference type="PROSITE" id="PS50805">
    <property type="entry name" value="KRAB"/>
    <property type="match status" value="1"/>
</dbReference>
<evidence type="ECO:0000259" key="1">
    <source>
        <dbReference type="PROSITE" id="PS50805"/>
    </source>
</evidence>
<sequence>MSRKKSDKVPVTFLDVAAYFSEEEWKLLHEWQKELYKNVMKEIQQAFLSLGPLIATAVFSLRHSEEEERCPLNNRHNKRGFNNICSTRYPSPNAYNVSSKQEESAVTGTSQLREADEICIEPSSAEDVVLVPDNSLIIKEEEDTNGTDHQGCEQTDDFSRHAVVSFRIKEEEDPFTQEHMEIVSRTTGNGSMTKERDVIFSAVCNESTNPLTTLSSKAHMKMLQLFDQGTHSGTQLCLGSNQELEGETTIHHKSLVTESYSCLSQLMSTKYKQKGFCGNTPYLFVTLCQLPQLLLSSTTKQQV</sequence>
<dbReference type="Proteomes" id="UP001066276">
    <property type="component" value="Chromosome 3_1"/>
</dbReference>
<feature type="domain" description="KRAB" evidence="1">
    <location>
        <begin position="11"/>
        <end position="83"/>
    </location>
</feature>
<dbReference type="CDD" id="cd07765">
    <property type="entry name" value="KRAB_A-box"/>
    <property type="match status" value="1"/>
</dbReference>
<dbReference type="InterPro" id="IPR050169">
    <property type="entry name" value="Krueppel_C2H2_ZnF"/>
</dbReference>
<dbReference type="SMART" id="SM00349">
    <property type="entry name" value="KRAB"/>
    <property type="match status" value="1"/>
</dbReference>
<keyword evidence="3" id="KW-1185">Reference proteome</keyword>
<dbReference type="GO" id="GO:0006355">
    <property type="term" value="P:regulation of DNA-templated transcription"/>
    <property type="evidence" value="ECO:0007669"/>
    <property type="project" value="InterPro"/>
</dbReference>
<dbReference type="Gene3D" id="6.10.140.140">
    <property type="match status" value="1"/>
</dbReference>